<evidence type="ECO:0000256" key="12">
    <source>
        <dbReference type="ARBA" id="ARBA00023098"/>
    </source>
</evidence>
<protein>
    <recommendedName>
        <fullName evidence="24">3-hydroxyacyl-CoA dehydrogenase</fullName>
    </recommendedName>
</protein>
<dbReference type="InterPro" id="IPR006176">
    <property type="entry name" value="3-OHacyl-CoA_DH_NAD-bd"/>
</dbReference>
<comment type="catalytic activity">
    <reaction evidence="19">
        <text>a 4-saturated-(3S)-3-hydroxyacyl-CoA = a (3E)-enoyl-CoA + H2O</text>
        <dbReference type="Rhea" id="RHEA:20724"/>
        <dbReference type="ChEBI" id="CHEBI:15377"/>
        <dbReference type="ChEBI" id="CHEBI:58521"/>
        <dbReference type="ChEBI" id="CHEBI:137480"/>
        <dbReference type="EC" id="4.2.1.17"/>
    </reaction>
</comment>
<evidence type="ECO:0000256" key="3">
    <source>
        <dbReference type="ARBA" id="ARBA00004275"/>
    </source>
</evidence>
<comment type="caution">
    <text evidence="22">The sequence shown here is derived from an EMBL/GenBank/DDBJ whole genome shotgun (WGS) entry which is preliminary data.</text>
</comment>
<evidence type="ECO:0008006" key="24">
    <source>
        <dbReference type="Google" id="ProtNLM"/>
    </source>
</evidence>
<dbReference type="Proteomes" id="UP001190700">
    <property type="component" value="Unassembled WGS sequence"/>
</dbReference>
<evidence type="ECO:0000256" key="19">
    <source>
        <dbReference type="ARBA" id="ARBA00023717"/>
    </source>
</evidence>
<dbReference type="GO" id="GO:0004300">
    <property type="term" value="F:enoyl-CoA hydratase activity"/>
    <property type="evidence" value="ECO:0007669"/>
    <property type="project" value="UniProtKB-EC"/>
</dbReference>
<keyword evidence="11" id="KW-0520">NAD</keyword>
<keyword evidence="13" id="KW-0576">Peroxisome</keyword>
<evidence type="ECO:0000256" key="4">
    <source>
        <dbReference type="ARBA" id="ARBA00005005"/>
    </source>
</evidence>
<dbReference type="Gene3D" id="3.40.50.720">
    <property type="entry name" value="NAD(P)-binding Rossmann-like Domain"/>
    <property type="match status" value="1"/>
</dbReference>
<dbReference type="AlphaFoldDB" id="A0AAE0GPI7"/>
<keyword evidence="12" id="KW-0443">Lipid metabolism</keyword>
<dbReference type="Pfam" id="PF00378">
    <property type="entry name" value="ECH_1"/>
    <property type="match status" value="1"/>
</dbReference>
<dbReference type="GO" id="GO:0008692">
    <property type="term" value="F:3-hydroxybutyryl-CoA epimerase activity"/>
    <property type="evidence" value="ECO:0007669"/>
    <property type="project" value="UniProtKB-EC"/>
</dbReference>
<evidence type="ECO:0000259" key="21">
    <source>
        <dbReference type="Pfam" id="PF02737"/>
    </source>
</evidence>
<evidence type="ECO:0000256" key="6">
    <source>
        <dbReference type="ARBA" id="ARBA00007005"/>
    </source>
</evidence>
<dbReference type="FunFam" id="1.10.1040.50:FF:000004">
    <property type="entry name" value="Peroxisomal fatty acid beta-oxidation multifunctional protein"/>
    <property type="match status" value="1"/>
</dbReference>
<dbReference type="InterPro" id="IPR036291">
    <property type="entry name" value="NAD(P)-bd_dom_sf"/>
</dbReference>
<dbReference type="GO" id="GO:0004165">
    <property type="term" value="F:delta(3)-delta(2)-enoyl-CoA isomerase activity"/>
    <property type="evidence" value="ECO:0007669"/>
    <property type="project" value="UniProtKB-EC"/>
</dbReference>
<evidence type="ECO:0000256" key="14">
    <source>
        <dbReference type="ARBA" id="ARBA00023235"/>
    </source>
</evidence>
<dbReference type="GO" id="GO:0005777">
    <property type="term" value="C:peroxisome"/>
    <property type="evidence" value="ECO:0007669"/>
    <property type="project" value="UniProtKB-SubCell"/>
</dbReference>
<dbReference type="GO" id="GO:0070403">
    <property type="term" value="F:NAD+ binding"/>
    <property type="evidence" value="ECO:0007669"/>
    <property type="project" value="InterPro"/>
</dbReference>
<evidence type="ECO:0000259" key="20">
    <source>
        <dbReference type="Pfam" id="PF00725"/>
    </source>
</evidence>
<dbReference type="InterPro" id="IPR006108">
    <property type="entry name" value="3HC_DH_C"/>
</dbReference>
<evidence type="ECO:0000313" key="22">
    <source>
        <dbReference type="EMBL" id="KAK3281181.1"/>
    </source>
</evidence>
<comment type="subunit">
    <text evidence="8">Monomer.</text>
</comment>
<keyword evidence="15" id="KW-0456">Lyase</keyword>
<dbReference type="Pfam" id="PF00725">
    <property type="entry name" value="3HCDH"/>
    <property type="match status" value="1"/>
</dbReference>
<dbReference type="EMBL" id="LGRX02003976">
    <property type="protein sequence ID" value="KAK3281181.1"/>
    <property type="molecule type" value="Genomic_DNA"/>
</dbReference>
<evidence type="ECO:0000313" key="23">
    <source>
        <dbReference type="Proteomes" id="UP001190700"/>
    </source>
</evidence>
<evidence type="ECO:0000256" key="7">
    <source>
        <dbReference type="ARBA" id="ARBA00008750"/>
    </source>
</evidence>
<dbReference type="GO" id="GO:0003857">
    <property type="term" value="F:(3S)-3-hydroxyacyl-CoA dehydrogenase (NAD+) activity"/>
    <property type="evidence" value="ECO:0007669"/>
    <property type="project" value="TreeGrafter"/>
</dbReference>
<evidence type="ECO:0000256" key="8">
    <source>
        <dbReference type="ARBA" id="ARBA00011245"/>
    </source>
</evidence>
<dbReference type="InterPro" id="IPR029045">
    <property type="entry name" value="ClpP/crotonase-like_dom_sf"/>
</dbReference>
<dbReference type="Gene3D" id="3.90.226.10">
    <property type="entry name" value="2-enoyl-CoA Hydratase, Chain A, domain 1"/>
    <property type="match status" value="1"/>
</dbReference>
<keyword evidence="10" id="KW-0560">Oxidoreductase</keyword>
<evidence type="ECO:0000256" key="16">
    <source>
        <dbReference type="ARBA" id="ARBA00023268"/>
    </source>
</evidence>
<evidence type="ECO:0000256" key="15">
    <source>
        <dbReference type="ARBA" id="ARBA00023239"/>
    </source>
</evidence>
<dbReference type="SUPFAM" id="SSF52096">
    <property type="entry name" value="ClpP/crotonase"/>
    <property type="match status" value="1"/>
</dbReference>
<dbReference type="InterPro" id="IPR008927">
    <property type="entry name" value="6-PGluconate_DH-like_C_sf"/>
</dbReference>
<dbReference type="PANTHER" id="PTHR23309">
    <property type="entry name" value="3-HYDROXYACYL-COA DEHYROGENASE"/>
    <property type="match status" value="1"/>
</dbReference>
<dbReference type="InterPro" id="IPR001753">
    <property type="entry name" value="Enoyl-CoA_hydra/iso"/>
</dbReference>
<dbReference type="PANTHER" id="PTHR23309:SF49">
    <property type="entry name" value="PEROXISOMAL BIFUNCTIONAL ENZYME"/>
    <property type="match status" value="1"/>
</dbReference>
<feature type="domain" description="3-hydroxyacyl-CoA dehydrogenase C-terminal" evidence="20">
    <location>
        <begin position="489"/>
        <end position="583"/>
    </location>
</feature>
<evidence type="ECO:0000256" key="13">
    <source>
        <dbReference type="ARBA" id="ARBA00023140"/>
    </source>
</evidence>
<gene>
    <name evidence="22" type="ORF">CYMTET_11017</name>
</gene>
<evidence type="ECO:0000256" key="9">
    <source>
        <dbReference type="ARBA" id="ARBA00022832"/>
    </source>
</evidence>
<dbReference type="PROSITE" id="PS00067">
    <property type="entry name" value="3HCDH"/>
    <property type="match status" value="1"/>
</dbReference>
<evidence type="ECO:0000256" key="10">
    <source>
        <dbReference type="ARBA" id="ARBA00023002"/>
    </source>
</evidence>
<comment type="similarity">
    <text evidence="6">In the central section; belongs to the 3-hydroxyacyl-CoA dehydrogenase family.</text>
</comment>
<comment type="catalytic activity">
    <reaction evidence="2">
        <text>a (3E)-enoyl-CoA = a 4-saturated (2E)-enoyl-CoA</text>
        <dbReference type="Rhea" id="RHEA:45228"/>
        <dbReference type="ChEBI" id="CHEBI:58521"/>
        <dbReference type="ChEBI" id="CHEBI:85097"/>
        <dbReference type="EC" id="5.3.3.8"/>
    </reaction>
</comment>
<comment type="pathway">
    <text evidence="4">Lipid metabolism; fatty acid beta-oxidation.</text>
</comment>
<sequence length="717" mass="77364">MAPTATMEIHQDGVAVITVSHPPMNSLHPMVLSALLDSLKTAQADSRVKAIVVTGHKNFSAGFDIPTFVRIQSGAETLDDVNPHLNALLESGPKPTVAAIEGAALGGGCELAMGCNARICTPNAQMGLPELTLGLIPGMGGTQRLPRLVGLQKAMQMILTSKPIKAQEAKKFGLVSQIVPPSDLLATAKAWALDVAAGRRPRVIALEKADWFVPWVMGSPNEVLPMLEMAKKQAQKSGMEHPLLCIDAITEGVVNGPVAGLAKEQEVFKYCMQQEVAKSLVHVFLARGGTSKVRGITDQGLKPTKLNTVAVLGGGLMGSGICTALALSGSNVLLKEINQKFLDGGLERIKANLMSSVKKRKMSEKQAMAVFGRVKGTLEYADFKDCDMVIEAVIEDVNLKQQIFKDLEDSCPPHCVLSTNTSTIDINVCAAKMKNPKRIVGAHFFSPAHIMPLLEIVKTPDTPAQVVYDVVSLAKQIKKTPVVVGNCTGFAVNRVFFPYTMSAMMLLDMGQDPYHVDKVISKGFGMPMGPYRLSDLVGGDIGMHVGKNFVEAFPDRVYGGTLLPKLNELKRLGEKTGRGFYLYDARRKAQPDPELLPVLEASRKDAKLPPMKLSDEEIIEMTFFPVVNEGCRVCAEGIVDKPGDLDIATVMSMGFPAYRGGLIHWADYKGAQYIVKRLNDFAKMVPGHAGFFAPCEYLQQCANQGVPLGVGPTSSRL</sequence>
<comment type="similarity">
    <text evidence="7">In the N-terminal section; belongs to the enoyl-CoA hydratase/isomerase family.</text>
</comment>
<dbReference type="FunFam" id="3.90.226.10:FF:000009">
    <property type="entry name" value="Carnitinyl-CoA dehydratase"/>
    <property type="match status" value="1"/>
</dbReference>
<evidence type="ECO:0000256" key="17">
    <source>
        <dbReference type="ARBA" id="ARBA00023701"/>
    </source>
</evidence>
<dbReference type="SUPFAM" id="SSF48179">
    <property type="entry name" value="6-phosphogluconate dehydrogenase C-terminal domain-like"/>
    <property type="match status" value="2"/>
</dbReference>
<comment type="catalytic activity">
    <reaction evidence="17">
        <text>(3S)-3-hydroxybutanoyl-CoA = (3R)-3-hydroxybutanoyl-CoA</text>
        <dbReference type="Rhea" id="RHEA:21760"/>
        <dbReference type="ChEBI" id="CHEBI:57315"/>
        <dbReference type="ChEBI" id="CHEBI:57316"/>
        <dbReference type="EC" id="5.1.2.3"/>
    </reaction>
</comment>
<dbReference type="Gene3D" id="1.10.1040.50">
    <property type="match status" value="1"/>
</dbReference>
<evidence type="ECO:0000256" key="18">
    <source>
        <dbReference type="ARBA" id="ARBA00023709"/>
    </source>
</evidence>
<organism evidence="22 23">
    <name type="scientific">Cymbomonas tetramitiformis</name>
    <dbReference type="NCBI Taxonomy" id="36881"/>
    <lineage>
        <taxon>Eukaryota</taxon>
        <taxon>Viridiplantae</taxon>
        <taxon>Chlorophyta</taxon>
        <taxon>Pyramimonadophyceae</taxon>
        <taxon>Pyramimonadales</taxon>
        <taxon>Pyramimonadaceae</taxon>
        <taxon>Cymbomonas</taxon>
    </lineage>
</organism>
<dbReference type="SUPFAM" id="SSF51735">
    <property type="entry name" value="NAD(P)-binding Rossmann-fold domains"/>
    <property type="match status" value="1"/>
</dbReference>
<comment type="catalytic activity">
    <reaction evidence="18">
        <text>a (3S)-3-hydroxyacyl-CoA = a (2E)-enoyl-CoA + H2O</text>
        <dbReference type="Rhea" id="RHEA:16105"/>
        <dbReference type="ChEBI" id="CHEBI:15377"/>
        <dbReference type="ChEBI" id="CHEBI:57318"/>
        <dbReference type="ChEBI" id="CHEBI:58856"/>
        <dbReference type="EC" id="4.2.1.17"/>
    </reaction>
</comment>
<evidence type="ECO:0000256" key="1">
    <source>
        <dbReference type="ARBA" id="ARBA00000452"/>
    </source>
</evidence>
<feature type="domain" description="3-hydroxyacyl-CoA dehydrogenase NAD binding" evidence="21">
    <location>
        <begin position="308"/>
        <end position="486"/>
    </location>
</feature>
<evidence type="ECO:0000256" key="2">
    <source>
        <dbReference type="ARBA" id="ARBA00000765"/>
    </source>
</evidence>
<keyword evidence="23" id="KW-1185">Reference proteome</keyword>
<dbReference type="Pfam" id="PF02737">
    <property type="entry name" value="3HCDH_N"/>
    <property type="match status" value="1"/>
</dbReference>
<comment type="similarity">
    <text evidence="5">Belongs to the enoyl-CoA hydratase/isomerase family.</text>
</comment>
<dbReference type="CDD" id="cd06558">
    <property type="entry name" value="crotonase-like"/>
    <property type="match status" value="1"/>
</dbReference>
<reference evidence="22 23" key="1">
    <citation type="journal article" date="2015" name="Genome Biol. Evol.">
        <title>Comparative Genomics of a Bacterivorous Green Alga Reveals Evolutionary Causalities and Consequences of Phago-Mixotrophic Mode of Nutrition.</title>
        <authorList>
            <person name="Burns J.A."/>
            <person name="Paasch A."/>
            <person name="Narechania A."/>
            <person name="Kim E."/>
        </authorList>
    </citation>
    <scope>NUCLEOTIDE SEQUENCE [LARGE SCALE GENOMIC DNA]</scope>
    <source>
        <strain evidence="22 23">PLY_AMNH</strain>
    </source>
</reference>
<dbReference type="InterPro" id="IPR006180">
    <property type="entry name" value="3-OHacyl-CoA_DH_CS"/>
</dbReference>
<dbReference type="GO" id="GO:0006635">
    <property type="term" value="P:fatty acid beta-oxidation"/>
    <property type="evidence" value="ECO:0007669"/>
    <property type="project" value="TreeGrafter"/>
</dbReference>
<evidence type="ECO:0000256" key="5">
    <source>
        <dbReference type="ARBA" id="ARBA00005254"/>
    </source>
</evidence>
<comment type="subcellular location">
    <subcellularLocation>
        <location evidence="3">Peroxisome</location>
    </subcellularLocation>
</comment>
<accession>A0AAE0GPI7</accession>
<keyword evidence="16" id="KW-0511">Multifunctional enzyme</keyword>
<keyword evidence="14" id="KW-0413">Isomerase</keyword>
<comment type="catalytic activity">
    <reaction evidence="1">
        <text>a (3Z)-enoyl-CoA = a 4-saturated (2E)-enoyl-CoA</text>
        <dbReference type="Rhea" id="RHEA:45900"/>
        <dbReference type="ChEBI" id="CHEBI:85097"/>
        <dbReference type="ChEBI" id="CHEBI:85489"/>
        <dbReference type="EC" id="5.3.3.8"/>
    </reaction>
</comment>
<dbReference type="FunFam" id="3.40.50.720:FF:000009">
    <property type="entry name" value="Fatty oxidation complex, alpha subunit"/>
    <property type="match status" value="1"/>
</dbReference>
<proteinExistence type="inferred from homology"/>
<keyword evidence="9" id="KW-0276">Fatty acid metabolism</keyword>
<evidence type="ECO:0000256" key="11">
    <source>
        <dbReference type="ARBA" id="ARBA00023027"/>
    </source>
</evidence>
<name>A0AAE0GPI7_9CHLO</name>